<dbReference type="AlphaFoldDB" id="A0A2H3KIC7"/>
<dbReference type="InterPro" id="IPR037518">
    <property type="entry name" value="MPN"/>
</dbReference>
<evidence type="ECO:0000256" key="2">
    <source>
        <dbReference type="ARBA" id="ARBA00022670"/>
    </source>
</evidence>
<keyword evidence="2" id="KW-0645">Protease</keyword>
<evidence type="ECO:0000256" key="4">
    <source>
        <dbReference type="ARBA" id="ARBA00022801"/>
    </source>
</evidence>
<keyword evidence="4" id="KW-0378">Hydrolase</keyword>
<dbReference type="GO" id="GO:0046872">
    <property type="term" value="F:metal ion binding"/>
    <property type="evidence" value="ECO:0007669"/>
    <property type="project" value="UniProtKB-KW"/>
</dbReference>
<dbReference type="CDD" id="cd08071">
    <property type="entry name" value="MPN_DUF2466"/>
    <property type="match status" value="1"/>
</dbReference>
<dbReference type="Pfam" id="PF04002">
    <property type="entry name" value="RadC"/>
    <property type="match status" value="1"/>
</dbReference>
<reference evidence="8 9" key="1">
    <citation type="submission" date="2016-05" db="EMBL/GenBank/DDBJ databases">
        <authorList>
            <person name="Lavstsen T."/>
            <person name="Jespersen J.S."/>
        </authorList>
    </citation>
    <scope>NUCLEOTIDE SEQUENCE [LARGE SCALE GENOMIC DNA]</scope>
    <source>
        <strain evidence="8 9">B7-9</strain>
    </source>
</reference>
<organism evidence="8 9">
    <name type="scientific">Candidatus Chloroploca asiatica</name>
    <dbReference type="NCBI Taxonomy" id="1506545"/>
    <lineage>
        <taxon>Bacteria</taxon>
        <taxon>Bacillati</taxon>
        <taxon>Chloroflexota</taxon>
        <taxon>Chloroflexia</taxon>
        <taxon>Chloroflexales</taxon>
        <taxon>Chloroflexineae</taxon>
        <taxon>Oscillochloridaceae</taxon>
        <taxon>Candidatus Chloroploca</taxon>
    </lineage>
</organism>
<dbReference type="PROSITE" id="PS01302">
    <property type="entry name" value="UPF0758"/>
    <property type="match status" value="1"/>
</dbReference>
<keyword evidence="5" id="KW-0862">Zinc</keyword>
<dbReference type="Proteomes" id="UP000220922">
    <property type="component" value="Unassembled WGS sequence"/>
</dbReference>
<dbReference type="PANTHER" id="PTHR30471">
    <property type="entry name" value="DNA REPAIR PROTEIN RADC"/>
    <property type="match status" value="1"/>
</dbReference>
<dbReference type="GO" id="GO:0006508">
    <property type="term" value="P:proteolysis"/>
    <property type="evidence" value="ECO:0007669"/>
    <property type="project" value="UniProtKB-KW"/>
</dbReference>
<protein>
    <recommendedName>
        <fullName evidence="7">MPN domain-containing protein</fullName>
    </recommendedName>
</protein>
<evidence type="ECO:0000256" key="5">
    <source>
        <dbReference type="ARBA" id="ARBA00022833"/>
    </source>
</evidence>
<comment type="similarity">
    <text evidence="1">Belongs to the UPF0758 family.</text>
</comment>
<keyword evidence="3" id="KW-0479">Metal-binding</keyword>
<evidence type="ECO:0000256" key="1">
    <source>
        <dbReference type="ARBA" id="ARBA00010243"/>
    </source>
</evidence>
<sequence>MRYTQTTLLDPSPELLAEPIATPTRTRRCRQPGVPPLANGAVREALAPYIDLSRLRHLAAHHGDLQEALITGTVPEDVQAMITFVAEILRPDTRDQVKTPTDAAAFLMVRMGLLDQEELWTMILNTKNHVLKIHRVYQGSLNASMVRIGEIFREALRFNAAAMIVAHNHPSGIVDPSPEDILVTRQIVAAGKLLDVDILDHLILGKGRWLSMRDKGFGF</sequence>
<dbReference type="OrthoDB" id="9804482at2"/>
<gene>
    <name evidence="8" type="ORF">A9Q02_20020</name>
</gene>
<name>A0A2H3KIC7_9CHLR</name>
<evidence type="ECO:0000259" key="7">
    <source>
        <dbReference type="PROSITE" id="PS50249"/>
    </source>
</evidence>
<comment type="caution">
    <text evidence="8">The sequence shown here is derived from an EMBL/GenBank/DDBJ whole genome shotgun (WGS) entry which is preliminary data.</text>
</comment>
<dbReference type="InterPro" id="IPR020891">
    <property type="entry name" value="UPF0758_CS"/>
</dbReference>
<dbReference type="PANTHER" id="PTHR30471:SF3">
    <property type="entry name" value="UPF0758 PROTEIN YEES-RELATED"/>
    <property type="match status" value="1"/>
</dbReference>
<dbReference type="Gene3D" id="3.40.140.10">
    <property type="entry name" value="Cytidine Deaminase, domain 2"/>
    <property type="match status" value="1"/>
</dbReference>
<dbReference type="EMBL" id="LYXE01000174">
    <property type="protein sequence ID" value="PDV96868.1"/>
    <property type="molecule type" value="Genomic_DNA"/>
</dbReference>
<proteinExistence type="inferred from homology"/>
<evidence type="ECO:0000256" key="3">
    <source>
        <dbReference type="ARBA" id="ARBA00022723"/>
    </source>
</evidence>
<keyword evidence="6" id="KW-0482">Metalloprotease</keyword>
<keyword evidence="9" id="KW-1185">Reference proteome</keyword>
<dbReference type="InterPro" id="IPR025657">
    <property type="entry name" value="RadC_JAB"/>
</dbReference>
<dbReference type="PROSITE" id="PS50249">
    <property type="entry name" value="MPN"/>
    <property type="match status" value="1"/>
</dbReference>
<dbReference type="InterPro" id="IPR001405">
    <property type="entry name" value="UPF0758"/>
</dbReference>
<evidence type="ECO:0000313" key="8">
    <source>
        <dbReference type="EMBL" id="PDV96868.1"/>
    </source>
</evidence>
<evidence type="ECO:0000313" key="9">
    <source>
        <dbReference type="Proteomes" id="UP000220922"/>
    </source>
</evidence>
<dbReference type="GO" id="GO:0008237">
    <property type="term" value="F:metallopeptidase activity"/>
    <property type="evidence" value="ECO:0007669"/>
    <property type="project" value="UniProtKB-KW"/>
</dbReference>
<accession>A0A2H3KIC7</accession>
<feature type="domain" description="MPN" evidence="7">
    <location>
        <begin position="96"/>
        <end position="218"/>
    </location>
</feature>
<evidence type="ECO:0000256" key="6">
    <source>
        <dbReference type="ARBA" id="ARBA00023049"/>
    </source>
</evidence>